<comment type="function">
    <text evidence="1">Required for the transposition of the insertion element.</text>
</comment>
<keyword evidence="5" id="KW-0233">DNA recombination</keyword>
<dbReference type="AlphaFoldDB" id="A0A318LZD4"/>
<evidence type="ECO:0000256" key="6">
    <source>
        <dbReference type="SAM" id="MobiDB-lite"/>
    </source>
</evidence>
<dbReference type="Proteomes" id="UP000247744">
    <property type="component" value="Unassembled WGS sequence"/>
</dbReference>
<evidence type="ECO:0000256" key="5">
    <source>
        <dbReference type="ARBA" id="ARBA00023172"/>
    </source>
</evidence>
<dbReference type="InterPro" id="IPR048004">
    <property type="entry name" value="IS1249_transpos"/>
</dbReference>
<proteinExistence type="inferred from homology"/>
<organism evidence="7 8">
    <name type="scientific">Bifidobacterium asteroides</name>
    <dbReference type="NCBI Taxonomy" id="1684"/>
    <lineage>
        <taxon>Bacteria</taxon>
        <taxon>Bacillati</taxon>
        <taxon>Actinomycetota</taxon>
        <taxon>Actinomycetes</taxon>
        <taxon>Bifidobacteriales</taxon>
        <taxon>Bifidobacteriaceae</taxon>
        <taxon>Bifidobacterium</taxon>
    </lineage>
</organism>
<comment type="similarity">
    <text evidence="2">Belongs to the transposase mutator family.</text>
</comment>
<gene>
    <name evidence="7" type="ORF">DKK75_07985</name>
</gene>
<sequence length="387" mass="44984">MRTRSKRARHCPICHGRMRKHGRNRSGTQRWMCPSCSITSTARRQDRARAAQLREFLDWLLTGRTREQMGAMGARAWRKRVGWCWNIKPAITPDGVVHHTLMADGTYMAHGWCLLIAIDGQTGQVIDWQWCHQENTAAYTALFSRIPGPDVLITDGLRGVQKACHACWPGTRIQRCLVHVQRNTKTDLTLKPRLQAGKELKRLSDQLTRVHTIEEAVRWGEALNAWHERWKTLIDERTMAKDDPANPKASHQSWWWTHQELRRCYRRLEHLFQDRQLFAFLEPELTAGGPVERTTNRLEGGVNSPIKRTLLQHHGLPESHMGRACEWHCCMKTDNPDPASLIRDEHQQPQPAPKRETRQEQDEPEHYGTAINWNEFHTPVRYPNTTL</sequence>
<dbReference type="RefSeq" id="WP_110452900.1">
    <property type="nucleotide sequence ID" value="NZ_QGLL01000014.1"/>
</dbReference>
<dbReference type="Pfam" id="PF00872">
    <property type="entry name" value="Transposase_mut"/>
    <property type="match status" value="1"/>
</dbReference>
<dbReference type="NCBIfam" id="NF033544">
    <property type="entry name" value="transpos_IS1249"/>
    <property type="match status" value="1"/>
</dbReference>
<comment type="caution">
    <text evidence="7">The sequence shown here is derived from an EMBL/GenBank/DDBJ whole genome shotgun (WGS) entry which is preliminary data.</text>
</comment>
<dbReference type="EMBL" id="QGLL01000014">
    <property type="protein sequence ID" value="PXY81262.1"/>
    <property type="molecule type" value="Genomic_DNA"/>
</dbReference>
<evidence type="ECO:0000256" key="3">
    <source>
        <dbReference type="ARBA" id="ARBA00022578"/>
    </source>
</evidence>
<feature type="region of interest" description="Disordered" evidence="6">
    <location>
        <begin position="336"/>
        <end position="387"/>
    </location>
</feature>
<dbReference type="OrthoDB" id="9793302at2"/>
<dbReference type="InterPro" id="IPR001207">
    <property type="entry name" value="Transposase_mutator"/>
</dbReference>
<feature type="compositionally biased region" description="Basic and acidic residues" evidence="6">
    <location>
        <begin position="342"/>
        <end position="366"/>
    </location>
</feature>
<protein>
    <submittedName>
        <fullName evidence="7">IS1249 family transposase</fullName>
    </submittedName>
</protein>
<evidence type="ECO:0000256" key="2">
    <source>
        <dbReference type="ARBA" id="ARBA00010961"/>
    </source>
</evidence>
<dbReference type="GO" id="GO:0004803">
    <property type="term" value="F:transposase activity"/>
    <property type="evidence" value="ECO:0007669"/>
    <property type="project" value="InterPro"/>
</dbReference>
<evidence type="ECO:0000256" key="1">
    <source>
        <dbReference type="ARBA" id="ARBA00002190"/>
    </source>
</evidence>
<keyword evidence="4" id="KW-0238">DNA-binding</keyword>
<evidence type="ECO:0000313" key="8">
    <source>
        <dbReference type="Proteomes" id="UP000247744"/>
    </source>
</evidence>
<dbReference type="GO" id="GO:0006313">
    <property type="term" value="P:DNA transposition"/>
    <property type="evidence" value="ECO:0007669"/>
    <property type="project" value="InterPro"/>
</dbReference>
<evidence type="ECO:0000313" key="7">
    <source>
        <dbReference type="EMBL" id="PXY81262.1"/>
    </source>
</evidence>
<name>A0A318LZD4_9BIFI</name>
<keyword evidence="3" id="KW-0815">Transposition</keyword>
<dbReference type="GO" id="GO:0003677">
    <property type="term" value="F:DNA binding"/>
    <property type="evidence" value="ECO:0007669"/>
    <property type="project" value="UniProtKB-KW"/>
</dbReference>
<reference evidence="7 8" key="1">
    <citation type="submission" date="2018-05" db="EMBL/GenBank/DDBJ databases">
        <title>Reference genomes for bee gut microbiota database.</title>
        <authorList>
            <person name="Ellegaard K.M."/>
        </authorList>
    </citation>
    <scope>NUCLEOTIDE SEQUENCE [LARGE SCALE GENOMIC DNA]</scope>
    <source>
        <strain evidence="7 8">ESL0200</strain>
    </source>
</reference>
<accession>A0A318LZD4</accession>
<evidence type="ECO:0000256" key="4">
    <source>
        <dbReference type="ARBA" id="ARBA00023125"/>
    </source>
</evidence>